<sequence length="73" mass="8401">MAFSDIKIMTSGKSELISVTKDEQLRAYWIKLNKKRPPKKLSTSQIKKEMKKNSNIISYSKNDITGKLLLTIK</sequence>
<evidence type="ECO:0000313" key="1">
    <source>
        <dbReference type="EMBL" id="SFV64184.1"/>
    </source>
</evidence>
<name>A0A1W1CEI7_9ZZZZ</name>
<reference evidence="1" key="1">
    <citation type="submission" date="2016-10" db="EMBL/GenBank/DDBJ databases">
        <authorList>
            <person name="de Groot N.N."/>
        </authorList>
    </citation>
    <scope>NUCLEOTIDE SEQUENCE</scope>
</reference>
<proteinExistence type="predicted"/>
<dbReference type="EMBL" id="FPHE01000130">
    <property type="protein sequence ID" value="SFV64184.1"/>
    <property type="molecule type" value="Genomic_DNA"/>
</dbReference>
<protein>
    <submittedName>
        <fullName evidence="1">Uncharacterized protein</fullName>
    </submittedName>
</protein>
<accession>A0A1W1CEI7</accession>
<organism evidence="1">
    <name type="scientific">hydrothermal vent metagenome</name>
    <dbReference type="NCBI Taxonomy" id="652676"/>
    <lineage>
        <taxon>unclassified sequences</taxon>
        <taxon>metagenomes</taxon>
        <taxon>ecological metagenomes</taxon>
    </lineage>
</organism>
<gene>
    <name evidence="1" type="ORF">MNB_SV-12-1435</name>
</gene>
<dbReference type="AlphaFoldDB" id="A0A1W1CEI7"/>